<feature type="transmembrane region" description="Helical" evidence="2">
    <location>
        <begin position="16"/>
        <end position="41"/>
    </location>
</feature>
<dbReference type="Proteomes" id="UP000077266">
    <property type="component" value="Unassembled WGS sequence"/>
</dbReference>
<dbReference type="InParanoid" id="A0A165IJX2"/>
<dbReference type="AlphaFoldDB" id="A0A165IJX2"/>
<evidence type="ECO:0000256" key="2">
    <source>
        <dbReference type="SAM" id="Phobius"/>
    </source>
</evidence>
<evidence type="ECO:0000313" key="4">
    <source>
        <dbReference type="Proteomes" id="UP000077266"/>
    </source>
</evidence>
<feature type="region of interest" description="Disordered" evidence="1">
    <location>
        <begin position="192"/>
        <end position="228"/>
    </location>
</feature>
<keyword evidence="2" id="KW-0472">Membrane</keyword>
<reference evidence="3 4" key="1">
    <citation type="journal article" date="2016" name="Mol. Biol. Evol.">
        <title>Comparative Genomics of Early-Diverging Mushroom-Forming Fungi Provides Insights into the Origins of Lignocellulose Decay Capabilities.</title>
        <authorList>
            <person name="Nagy L.G."/>
            <person name="Riley R."/>
            <person name="Tritt A."/>
            <person name="Adam C."/>
            <person name="Daum C."/>
            <person name="Floudas D."/>
            <person name="Sun H."/>
            <person name="Yadav J.S."/>
            <person name="Pangilinan J."/>
            <person name="Larsson K.H."/>
            <person name="Matsuura K."/>
            <person name="Barry K."/>
            <person name="Labutti K."/>
            <person name="Kuo R."/>
            <person name="Ohm R.A."/>
            <person name="Bhattacharya S.S."/>
            <person name="Shirouzu T."/>
            <person name="Yoshinaga Y."/>
            <person name="Martin F.M."/>
            <person name="Grigoriev I.V."/>
            <person name="Hibbett D.S."/>
        </authorList>
    </citation>
    <scope>NUCLEOTIDE SEQUENCE [LARGE SCALE GENOMIC DNA]</scope>
    <source>
        <strain evidence="3 4">HHB12029</strain>
    </source>
</reference>
<organism evidence="3 4">
    <name type="scientific">Exidia glandulosa HHB12029</name>
    <dbReference type="NCBI Taxonomy" id="1314781"/>
    <lineage>
        <taxon>Eukaryota</taxon>
        <taxon>Fungi</taxon>
        <taxon>Dikarya</taxon>
        <taxon>Basidiomycota</taxon>
        <taxon>Agaricomycotina</taxon>
        <taxon>Agaricomycetes</taxon>
        <taxon>Auriculariales</taxon>
        <taxon>Exidiaceae</taxon>
        <taxon>Exidia</taxon>
    </lineage>
</organism>
<evidence type="ECO:0000313" key="3">
    <source>
        <dbReference type="EMBL" id="KZV93506.1"/>
    </source>
</evidence>
<name>A0A165IJX2_EXIGL</name>
<feature type="compositionally biased region" description="Pro residues" evidence="1">
    <location>
        <begin position="192"/>
        <end position="202"/>
    </location>
</feature>
<protein>
    <submittedName>
        <fullName evidence="3">Uncharacterized protein</fullName>
    </submittedName>
</protein>
<proteinExistence type="predicted"/>
<accession>A0A165IJX2</accession>
<keyword evidence="2" id="KW-1133">Transmembrane helix</keyword>
<keyword evidence="2" id="KW-0812">Transmembrane</keyword>
<dbReference type="EMBL" id="KV425989">
    <property type="protein sequence ID" value="KZV93506.1"/>
    <property type="molecule type" value="Genomic_DNA"/>
</dbReference>
<evidence type="ECO:0000256" key="1">
    <source>
        <dbReference type="SAM" id="MobiDB-lite"/>
    </source>
</evidence>
<sequence length="228" mass="24908">MTASTTTHEPQFPARVGLIVASIACSLTILALIAIGWYWYLTRRHLRRTTRHLVTSFVIENPTRAETPMWGNTNASVSKLSLSEAEYGRSSIAVARDSEYEPRHILPPYEQSAPGTVTTQSNTLESTKASLALAAHVKPVITDPPPVTSDLNLKQVQEHAPRLSLHVPEAMDITTAYSWPYGYVPASPPLPPPGGLTPMPPRRPFDSRVHVRSGSVDSGSRVRRGAVV</sequence>
<keyword evidence="4" id="KW-1185">Reference proteome</keyword>
<gene>
    <name evidence="3" type="ORF">EXIGLDRAFT_835688</name>
</gene>